<feature type="region of interest" description="Disordered" evidence="1">
    <location>
        <begin position="703"/>
        <end position="740"/>
    </location>
</feature>
<proteinExistence type="predicted"/>
<reference evidence="3" key="1">
    <citation type="journal article" date="2016" name="Proc. Natl. Acad. Sci. U.S.A.">
        <title>Chromosome-level assembly of Arabidopsis thaliana Ler reveals the extent of translocation and inversion polymorphisms.</title>
        <authorList>
            <person name="Zapata L."/>
            <person name="Ding J."/>
            <person name="Willing E.M."/>
            <person name="Hartwig B."/>
            <person name="Bezdan D."/>
            <person name="Jiao W.B."/>
            <person name="Patel V."/>
            <person name="Velikkakam James G."/>
            <person name="Koornneef M."/>
            <person name="Ossowski S."/>
            <person name="Schneeberger K."/>
        </authorList>
    </citation>
    <scope>NUCLEOTIDE SEQUENCE [LARGE SCALE GENOMIC DNA]</scope>
    <source>
        <strain evidence="3">cv. Landsberg erecta</strain>
    </source>
</reference>
<evidence type="ECO:0000313" key="2">
    <source>
        <dbReference type="EMBL" id="OAO99426.1"/>
    </source>
</evidence>
<feature type="region of interest" description="Disordered" evidence="1">
    <location>
        <begin position="523"/>
        <end position="543"/>
    </location>
</feature>
<sequence>MNFDAERPESPSFDEGGSCNDICTRPNDIPGAHYQSTCTLQSLERLKEHWWIPPEIMAGSKMSKPMESPEDHRSGIITVATETGYIFRVPKLTDISSSQSPSLVPRRPRNCSTPVNPNLLRTILGIITVAAETWYIFRVLKLNELLSVRSSSKKTGYFSAYPNANRNLISHLPNKDENWYHPWFLVKKIPASIGSLSKVLPSKWSTKLEFIEFFKVVLEGETLWNSFTPDRFIEANRKLKMSPLEQLHHLLPPPPLPQGKSARAIASRRKTLAKLMVEACEANKSFLMSSIYEKEYSRTLLVDDGSIEGARSTGAFRSSPRREGHSGRSPQRDRSPRHRPARGSSSPRRDKSKARTNSSPRSSPPPRSMGPPPPWKGKFSSLEADLRSLSDSKQKLEDRVDHLYSELRKSNGELQDQYQRHDKLQDKLSVTRDRLSESKAAYDSNNQFTELKGKYKAITKLRDAELAKSALKARKEVKVCGMELIQGAILFIQTEKTRSKLESDIKEHKSNLLLLDQTPKMTSLRNKKGSSEPVDTTAPEVPATPVEIPESAPILPEAPPAVNNENVVIPDDEKDARLESGTPSEQLPAAEPTETEAAVVEPEMATDSYRHSLSSRSRQPIVLVRRWFQTSRRSLSSRRLCNERQHLGLKRQPLEARIARVEKKVRAMESDPFQWEWRNFDCVPEIPTMLYMYLRARGEVPSPVNAPVEVVPSGSEKDDDEEEDNNPGSVSRMTSRRMPK</sequence>
<feature type="region of interest" description="Disordered" evidence="1">
    <location>
        <begin position="311"/>
        <end position="380"/>
    </location>
</feature>
<dbReference type="EMBL" id="LUHQ01000004">
    <property type="protein sequence ID" value="OAO99426.1"/>
    <property type="molecule type" value="Genomic_DNA"/>
</dbReference>
<feature type="compositionally biased region" description="Basic and acidic residues" evidence="1">
    <location>
        <begin position="320"/>
        <end position="334"/>
    </location>
</feature>
<organism evidence="2 3">
    <name type="scientific">Arabidopsis thaliana</name>
    <name type="common">Mouse-ear cress</name>
    <dbReference type="NCBI Taxonomy" id="3702"/>
    <lineage>
        <taxon>Eukaryota</taxon>
        <taxon>Viridiplantae</taxon>
        <taxon>Streptophyta</taxon>
        <taxon>Embryophyta</taxon>
        <taxon>Tracheophyta</taxon>
        <taxon>Spermatophyta</taxon>
        <taxon>Magnoliopsida</taxon>
        <taxon>eudicotyledons</taxon>
        <taxon>Gunneridae</taxon>
        <taxon>Pentapetalae</taxon>
        <taxon>rosids</taxon>
        <taxon>malvids</taxon>
        <taxon>Brassicales</taxon>
        <taxon>Brassicaceae</taxon>
        <taxon>Camelineae</taxon>
        <taxon>Arabidopsis</taxon>
    </lineage>
</organism>
<dbReference type="AlphaFoldDB" id="A0A178UZC6"/>
<evidence type="ECO:0008006" key="4">
    <source>
        <dbReference type="Google" id="ProtNLM"/>
    </source>
</evidence>
<dbReference type="InterPro" id="IPR021704">
    <property type="entry name" value="DUF3287"/>
</dbReference>
<name>A0A178UZC6_ARATH</name>
<evidence type="ECO:0000256" key="1">
    <source>
        <dbReference type="SAM" id="MobiDB-lite"/>
    </source>
</evidence>
<comment type="caution">
    <text evidence="2">The sequence shown here is derived from an EMBL/GenBank/DDBJ whole genome shotgun (WGS) entry which is preliminary data.</text>
</comment>
<feature type="region of interest" description="Disordered" evidence="1">
    <location>
        <begin position="576"/>
        <end position="600"/>
    </location>
</feature>
<accession>A0A178UZC6</accession>
<evidence type="ECO:0000313" key="3">
    <source>
        <dbReference type="Proteomes" id="UP000078284"/>
    </source>
</evidence>
<dbReference type="ExpressionAtlas" id="A0A178UZC6">
    <property type="expression patterns" value="differential"/>
</dbReference>
<protein>
    <recommendedName>
        <fullName evidence="4">Myosin heavy chain-like protein</fullName>
    </recommendedName>
</protein>
<feature type="compositionally biased region" description="Pro residues" evidence="1">
    <location>
        <begin position="362"/>
        <end position="375"/>
    </location>
</feature>
<gene>
    <name evidence="2" type="ordered locus">AXX17_At4g08190</name>
</gene>
<feature type="compositionally biased region" description="Low complexity" evidence="1">
    <location>
        <begin position="588"/>
        <end position="600"/>
    </location>
</feature>
<dbReference type="Pfam" id="PF11690">
    <property type="entry name" value="DUF3287"/>
    <property type="match status" value="1"/>
</dbReference>
<dbReference type="Proteomes" id="UP000078284">
    <property type="component" value="Chromosome 4"/>
</dbReference>